<feature type="domain" description="DSBA-like thioredoxin" evidence="1">
    <location>
        <begin position="6"/>
        <end position="211"/>
    </location>
</feature>
<dbReference type="PANTHER" id="PTHR13887:SF41">
    <property type="entry name" value="THIOREDOXIN SUPERFAMILY PROTEIN"/>
    <property type="match status" value="1"/>
</dbReference>
<dbReference type="Pfam" id="PF01323">
    <property type="entry name" value="DSBA"/>
    <property type="match status" value="1"/>
</dbReference>
<dbReference type="EMBL" id="JAGEMK010000002">
    <property type="protein sequence ID" value="MBO1751242.1"/>
    <property type="molecule type" value="Genomic_DNA"/>
</dbReference>
<reference evidence="2" key="1">
    <citation type="submission" date="2021-03" db="EMBL/GenBank/DDBJ databases">
        <title>Actinotalea soli sp. nov., isolated from soil.</title>
        <authorList>
            <person name="Ping W."/>
            <person name="Zhang J."/>
        </authorList>
    </citation>
    <scope>NUCLEOTIDE SEQUENCE</scope>
    <source>
        <strain evidence="2">BY-33</strain>
    </source>
</reference>
<dbReference type="RefSeq" id="WP_208054915.1">
    <property type="nucleotide sequence ID" value="NZ_JAGEMK010000002.1"/>
</dbReference>
<dbReference type="SUPFAM" id="SSF52833">
    <property type="entry name" value="Thioredoxin-like"/>
    <property type="match status" value="1"/>
</dbReference>
<dbReference type="AlphaFoldDB" id="A0A939LMZ0"/>
<proteinExistence type="predicted"/>
<evidence type="ECO:0000259" key="1">
    <source>
        <dbReference type="Pfam" id="PF01323"/>
    </source>
</evidence>
<keyword evidence="3" id="KW-1185">Reference proteome</keyword>
<dbReference type="Gene3D" id="3.40.30.10">
    <property type="entry name" value="Glutaredoxin"/>
    <property type="match status" value="1"/>
</dbReference>
<gene>
    <name evidence="2" type="ORF">J4G33_05445</name>
</gene>
<name>A0A939LMZ0_9CELL</name>
<dbReference type="InterPro" id="IPR036249">
    <property type="entry name" value="Thioredoxin-like_sf"/>
</dbReference>
<dbReference type="CDD" id="cd03024">
    <property type="entry name" value="DsbA_FrnE"/>
    <property type="match status" value="1"/>
</dbReference>
<protein>
    <submittedName>
        <fullName evidence="2">DsbA family oxidoreductase</fullName>
    </submittedName>
</protein>
<dbReference type="PANTHER" id="PTHR13887">
    <property type="entry name" value="GLUTATHIONE S-TRANSFERASE KAPPA"/>
    <property type="match status" value="1"/>
</dbReference>
<organism evidence="2 3">
    <name type="scientific">Actinotalea soli</name>
    <dbReference type="NCBI Taxonomy" id="2819234"/>
    <lineage>
        <taxon>Bacteria</taxon>
        <taxon>Bacillati</taxon>
        <taxon>Actinomycetota</taxon>
        <taxon>Actinomycetes</taxon>
        <taxon>Micrococcales</taxon>
        <taxon>Cellulomonadaceae</taxon>
        <taxon>Actinotalea</taxon>
    </lineage>
</organism>
<dbReference type="Proteomes" id="UP000664209">
    <property type="component" value="Unassembled WGS sequence"/>
</dbReference>
<dbReference type="GO" id="GO:0016491">
    <property type="term" value="F:oxidoreductase activity"/>
    <property type="evidence" value="ECO:0007669"/>
    <property type="project" value="InterPro"/>
</dbReference>
<evidence type="ECO:0000313" key="3">
    <source>
        <dbReference type="Proteomes" id="UP000664209"/>
    </source>
</evidence>
<accession>A0A939LMZ0</accession>
<dbReference type="InterPro" id="IPR001853">
    <property type="entry name" value="DSBA-like_thioredoxin_dom"/>
</dbReference>
<comment type="caution">
    <text evidence="2">The sequence shown here is derived from an EMBL/GenBank/DDBJ whole genome shotgun (WGS) entry which is preliminary data.</text>
</comment>
<evidence type="ECO:0000313" key="2">
    <source>
        <dbReference type="EMBL" id="MBO1751242.1"/>
    </source>
</evidence>
<sequence>MPSALTVDVWSDIACPWCFIGKRKLEEALRRYALTEDALDVELTFHSFELAPDTPVDFEGSEIDFLAHHKGVPADRVQQMLTQVTEIAAGVGLRYDFAALHHANTRKAHQLTHLAKARGMQRELVEKLFSAYFEQGRHLGHDEELADLAAEAGLDRTEALEALRAGTYEADVDADIAQARAYGITGVPFFVIDGRYGVSGAQDPAVLEQGLQQAAADRAEVSGSAAAPA</sequence>